<sequence length="84" mass="9539">MTACEKISSQKEWLAKQKSKKNVASNCNRCFDSSNLHHILTPLLFYSFVRDLLIGRNIIGCLSLERRLLQMVGKTIVAITSDIQ</sequence>
<name>A0A2P2KIH0_RHIMU</name>
<reference evidence="1" key="1">
    <citation type="submission" date="2018-02" db="EMBL/GenBank/DDBJ databases">
        <title>Rhizophora mucronata_Transcriptome.</title>
        <authorList>
            <person name="Meera S.P."/>
            <person name="Sreeshan A."/>
            <person name="Augustine A."/>
        </authorList>
    </citation>
    <scope>NUCLEOTIDE SEQUENCE</scope>
    <source>
        <tissue evidence="1">Leaf</tissue>
    </source>
</reference>
<evidence type="ECO:0000313" key="1">
    <source>
        <dbReference type="EMBL" id="MBX05501.1"/>
    </source>
</evidence>
<protein>
    <submittedName>
        <fullName evidence="1">Uncharacterized protein</fullName>
    </submittedName>
</protein>
<organism evidence="1">
    <name type="scientific">Rhizophora mucronata</name>
    <name type="common">Asiatic mangrove</name>
    <dbReference type="NCBI Taxonomy" id="61149"/>
    <lineage>
        <taxon>Eukaryota</taxon>
        <taxon>Viridiplantae</taxon>
        <taxon>Streptophyta</taxon>
        <taxon>Embryophyta</taxon>
        <taxon>Tracheophyta</taxon>
        <taxon>Spermatophyta</taxon>
        <taxon>Magnoliopsida</taxon>
        <taxon>eudicotyledons</taxon>
        <taxon>Gunneridae</taxon>
        <taxon>Pentapetalae</taxon>
        <taxon>rosids</taxon>
        <taxon>fabids</taxon>
        <taxon>Malpighiales</taxon>
        <taxon>Rhizophoraceae</taxon>
        <taxon>Rhizophora</taxon>
    </lineage>
</organism>
<dbReference type="EMBL" id="GGEC01025017">
    <property type="protein sequence ID" value="MBX05501.1"/>
    <property type="molecule type" value="Transcribed_RNA"/>
</dbReference>
<proteinExistence type="predicted"/>
<dbReference type="AlphaFoldDB" id="A0A2P2KIH0"/>
<accession>A0A2P2KIH0</accession>